<name>A0A9N8ZUN6_FUNMO</name>
<dbReference type="AlphaFoldDB" id="A0A9N8ZUN6"/>
<keyword evidence="2" id="KW-1185">Reference proteome</keyword>
<dbReference type="EMBL" id="CAJVPP010000728">
    <property type="protein sequence ID" value="CAG8507335.1"/>
    <property type="molecule type" value="Genomic_DNA"/>
</dbReference>
<proteinExistence type="predicted"/>
<accession>A0A9N8ZUN6</accession>
<comment type="caution">
    <text evidence="1">The sequence shown here is derived from an EMBL/GenBank/DDBJ whole genome shotgun (WGS) entry which is preliminary data.</text>
</comment>
<gene>
    <name evidence="1" type="ORF">FMOSSE_LOCUS4351</name>
</gene>
<protein>
    <submittedName>
        <fullName evidence="1">5740_t:CDS:1</fullName>
    </submittedName>
</protein>
<evidence type="ECO:0000313" key="1">
    <source>
        <dbReference type="EMBL" id="CAG8507335.1"/>
    </source>
</evidence>
<evidence type="ECO:0000313" key="2">
    <source>
        <dbReference type="Proteomes" id="UP000789375"/>
    </source>
</evidence>
<sequence>MIKHLLDQNNYMFLDKTLLSQELSMSYEKMCLISHLRLCSSKNIAYGSSIHL</sequence>
<organism evidence="1 2">
    <name type="scientific">Funneliformis mosseae</name>
    <name type="common">Endomycorrhizal fungus</name>
    <name type="synonym">Glomus mosseae</name>
    <dbReference type="NCBI Taxonomy" id="27381"/>
    <lineage>
        <taxon>Eukaryota</taxon>
        <taxon>Fungi</taxon>
        <taxon>Fungi incertae sedis</taxon>
        <taxon>Mucoromycota</taxon>
        <taxon>Glomeromycotina</taxon>
        <taxon>Glomeromycetes</taxon>
        <taxon>Glomerales</taxon>
        <taxon>Glomeraceae</taxon>
        <taxon>Funneliformis</taxon>
    </lineage>
</organism>
<reference evidence="1" key="1">
    <citation type="submission" date="2021-06" db="EMBL/GenBank/DDBJ databases">
        <authorList>
            <person name="Kallberg Y."/>
            <person name="Tangrot J."/>
            <person name="Rosling A."/>
        </authorList>
    </citation>
    <scope>NUCLEOTIDE SEQUENCE</scope>
    <source>
        <strain evidence="1">87-6 pot B 2015</strain>
    </source>
</reference>
<dbReference type="Proteomes" id="UP000789375">
    <property type="component" value="Unassembled WGS sequence"/>
</dbReference>